<gene>
    <name evidence="9" type="ORF">H9Y04_19810</name>
</gene>
<keyword evidence="5 7" id="KW-1133">Transmembrane helix</keyword>
<protein>
    <submittedName>
        <fullName evidence="9">ABC transporter permease</fullName>
    </submittedName>
</protein>
<dbReference type="Pfam" id="PF00528">
    <property type="entry name" value="BPD_transp_1"/>
    <property type="match status" value="1"/>
</dbReference>
<comment type="similarity">
    <text evidence="7">Belongs to the binding-protein-dependent transport system permease family.</text>
</comment>
<comment type="subcellular location">
    <subcellularLocation>
        <location evidence="1 7">Cell membrane</location>
        <topology evidence="1 7">Multi-pass membrane protein</topology>
    </subcellularLocation>
</comment>
<evidence type="ECO:0000313" key="9">
    <source>
        <dbReference type="EMBL" id="MBC9714802.1"/>
    </source>
</evidence>
<evidence type="ECO:0000256" key="6">
    <source>
        <dbReference type="ARBA" id="ARBA00023136"/>
    </source>
</evidence>
<feature type="transmembrane region" description="Helical" evidence="7">
    <location>
        <begin position="177"/>
        <end position="196"/>
    </location>
</feature>
<evidence type="ECO:0000256" key="5">
    <source>
        <dbReference type="ARBA" id="ARBA00022989"/>
    </source>
</evidence>
<evidence type="ECO:0000259" key="8">
    <source>
        <dbReference type="PROSITE" id="PS50928"/>
    </source>
</evidence>
<evidence type="ECO:0000256" key="3">
    <source>
        <dbReference type="ARBA" id="ARBA00022475"/>
    </source>
</evidence>
<evidence type="ECO:0000256" key="7">
    <source>
        <dbReference type="RuleBase" id="RU363032"/>
    </source>
</evidence>
<dbReference type="SUPFAM" id="SSF161098">
    <property type="entry name" value="MetI-like"/>
    <property type="match status" value="1"/>
</dbReference>
<dbReference type="EMBL" id="JACTVJ010000010">
    <property type="protein sequence ID" value="MBC9714802.1"/>
    <property type="molecule type" value="Genomic_DNA"/>
</dbReference>
<feature type="domain" description="ABC transmembrane type-1" evidence="8">
    <location>
        <begin position="98"/>
        <end position="299"/>
    </location>
</feature>
<name>A0ABR7SH35_9ACTN</name>
<feature type="transmembrane region" description="Helical" evidence="7">
    <location>
        <begin position="280"/>
        <end position="299"/>
    </location>
</feature>
<dbReference type="InterPro" id="IPR035906">
    <property type="entry name" value="MetI-like_sf"/>
</dbReference>
<organism evidence="9 10">
    <name type="scientific">Streptomyces polyasparticus</name>
    <dbReference type="NCBI Taxonomy" id="2767826"/>
    <lineage>
        <taxon>Bacteria</taxon>
        <taxon>Bacillati</taxon>
        <taxon>Actinomycetota</taxon>
        <taxon>Actinomycetes</taxon>
        <taxon>Kitasatosporales</taxon>
        <taxon>Streptomycetaceae</taxon>
        <taxon>Streptomyces</taxon>
    </lineage>
</organism>
<dbReference type="Proteomes" id="UP000642284">
    <property type="component" value="Unassembled WGS sequence"/>
</dbReference>
<feature type="transmembrane region" description="Helical" evidence="7">
    <location>
        <begin position="132"/>
        <end position="157"/>
    </location>
</feature>
<evidence type="ECO:0000313" key="10">
    <source>
        <dbReference type="Proteomes" id="UP000642284"/>
    </source>
</evidence>
<dbReference type="PROSITE" id="PS50928">
    <property type="entry name" value="ABC_TM1"/>
    <property type="match status" value="1"/>
</dbReference>
<feature type="transmembrane region" description="Helical" evidence="7">
    <location>
        <begin position="104"/>
        <end position="125"/>
    </location>
</feature>
<feature type="transmembrane region" description="Helical" evidence="7">
    <location>
        <begin position="12"/>
        <end position="30"/>
    </location>
</feature>
<accession>A0ABR7SH35</accession>
<evidence type="ECO:0000256" key="4">
    <source>
        <dbReference type="ARBA" id="ARBA00022692"/>
    </source>
</evidence>
<dbReference type="PANTHER" id="PTHR43163">
    <property type="entry name" value="DIPEPTIDE TRANSPORT SYSTEM PERMEASE PROTEIN DPPB-RELATED"/>
    <property type="match status" value="1"/>
</dbReference>
<keyword evidence="2 7" id="KW-0813">Transport</keyword>
<evidence type="ECO:0000256" key="2">
    <source>
        <dbReference type="ARBA" id="ARBA00022448"/>
    </source>
</evidence>
<dbReference type="CDD" id="cd06261">
    <property type="entry name" value="TM_PBP2"/>
    <property type="match status" value="1"/>
</dbReference>
<dbReference type="PANTHER" id="PTHR43163:SF7">
    <property type="entry name" value="DIPEPTIDE-TRANSPORT INTEGRAL MEMBRANE PROTEIN ABC TRANSPORTER DPPB-RELATED"/>
    <property type="match status" value="1"/>
</dbReference>
<reference evidence="9 10" key="1">
    <citation type="submission" date="2020-08" db="EMBL/GenBank/DDBJ databases">
        <title>Genemic of Streptomyces polyaspartic.</title>
        <authorList>
            <person name="Liu W."/>
        </authorList>
    </citation>
    <scope>NUCLEOTIDE SEQUENCE [LARGE SCALE GENOMIC DNA]</scope>
    <source>
        <strain evidence="9 10">TRM66268-LWL</strain>
    </source>
</reference>
<keyword evidence="3" id="KW-1003">Cell membrane</keyword>
<keyword evidence="4 7" id="KW-0812">Transmembrane</keyword>
<comment type="caution">
    <text evidence="9">The sequence shown here is derived from an EMBL/GenBank/DDBJ whole genome shotgun (WGS) entry which is preliminary data.</text>
</comment>
<keyword evidence="6 7" id="KW-0472">Membrane</keyword>
<dbReference type="InterPro" id="IPR045621">
    <property type="entry name" value="BPD_transp_1_N"/>
</dbReference>
<dbReference type="Gene3D" id="1.10.3720.10">
    <property type="entry name" value="MetI-like"/>
    <property type="match status" value="1"/>
</dbReference>
<feature type="transmembrane region" description="Helical" evidence="7">
    <location>
        <begin position="237"/>
        <end position="260"/>
    </location>
</feature>
<evidence type="ECO:0000256" key="1">
    <source>
        <dbReference type="ARBA" id="ARBA00004651"/>
    </source>
</evidence>
<sequence>MSLRFLSVRLGMLVLTVLVSSLAIYGAMFLTPGDPATLLVGGSRNPDPAVLAQIRSDYHLDDPFLAGYWHWLSNFLQGDFGQSLVYRDSVTGLIGDRAGDTVALVAYAAVLVLAGGMLIGTVAALRGGRTEALATTLTAGAMAVPTFVMAVLLIWLFAVRLPWFPVYGSGEGFTDTLAHLTLPAVALALSWIGYVAQVTRTAVRGELRSEHVETARSRGVPERVVIRRHVLHNASGAMFAVSGVGIAGLIATAAVAEQAFGTGGLGALMIEAASKQDMAVVQAVSLIFVIVFVVINTGVDLISAAVDPRIAAQKGAIR</sequence>
<keyword evidence="10" id="KW-1185">Reference proteome</keyword>
<dbReference type="RefSeq" id="WP_187815268.1">
    <property type="nucleotide sequence ID" value="NZ_JACTVJ010000010.1"/>
</dbReference>
<dbReference type="Pfam" id="PF19300">
    <property type="entry name" value="BPD_transp_1_N"/>
    <property type="match status" value="1"/>
</dbReference>
<proteinExistence type="inferred from homology"/>
<dbReference type="InterPro" id="IPR000515">
    <property type="entry name" value="MetI-like"/>
</dbReference>